<evidence type="ECO:0000256" key="3">
    <source>
        <dbReference type="SAM" id="MobiDB-lite"/>
    </source>
</evidence>
<protein>
    <recommendedName>
        <fullName evidence="5">Chitin-binding type-1 domain-containing protein</fullName>
    </recommendedName>
</protein>
<evidence type="ECO:0000256" key="1">
    <source>
        <dbReference type="ARBA" id="ARBA00022669"/>
    </source>
</evidence>
<accession>A0AAN6RFV5</accession>
<feature type="compositionally biased region" description="Low complexity" evidence="3">
    <location>
        <begin position="542"/>
        <end position="563"/>
    </location>
</feature>
<comment type="caution">
    <text evidence="2">Lacks conserved residue(s) required for the propagation of feature annotation.</text>
</comment>
<comment type="caution">
    <text evidence="6">The sequence shown here is derived from an EMBL/GenBank/DDBJ whole genome shotgun (WGS) entry which is preliminary data.</text>
</comment>
<feature type="compositionally biased region" description="Polar residues" evidence="3">
    <location>
        <begin position="507"/>
        <end position="541"/>
    </location>
</feature>
<dbReference type="SMART" id="SM00270">
    <property type="entry name" value="ChtBD1"/>
    <property type="match status" value="2"/>
</dbReference>
<keyword evidence="7" id="KW-1185">Reference proteome</keyword>
<feature type="compositionally biased region" description="Low complexity" evidence="3">
    <location>
        <begin position="336"/>
        <end position="347"/>
    </location>
</feature>
<dbReference type="Pfam" id="PF00753">
    <property type="entry name" value="Lactamase_B"/>
    <property type="match status" value="1"/>
</dbReference>
<name>A0AAN6RFV5_9PLEO</name>
<dbReference type="PANTHER" id="PTHR42951:SF4">
    <property type="entry name" value="ACYL-COENZYME A THIOESTERASE MBLAC2"/>
    <property type="match status" value="1"/>
</dbReference>
<keyword evidence="2" id="KW-1015">Disulfide bond</keyword>
<feature type="compositionally biased region" description="Polar residues" evidence="3">
    <location>
        <begin position="217"/>
        <end position="236"/>
    </location>
</feature>
<organism evidence="6 7">
    <name type="scientific">Pseudopithomyces chartarum</name>
    <dbReference type="NCBI Taxonomy" id="1892770"/>
    <lineage>
        <taxon>Eukaryota</taxon>
        <taxon>Fungi</taxon>
        <taxon>Dikarya</taxon>
        <taxon>Ascomycota</taxon>
        <taxon>Pezizomycotina</taxon>
        <taxon>Dothideomycetes</taxon>
        <taxon>Pleosporomycetidae</taxon>
        <taxon>Pleosporales</taxon>
        <taxon>Massarineae</taxon>
        <taxon>Didymosphaeriaceae</taxon>
        <taxon>Pseudopithomyces</taxon>
    </lineage>
</organism>
<evidence type="ECO:0000259" key="5">
    <source>
        <dbReference type="PROSITE" id="PS50941"/>
    </source>
</evidence>
<dbReference type="Proteomes" id="UP001280581">
    <property type="component" value="Unassembled WGS sequence"/>
</dbReference>
<dbReference type="Gene3D" id="3.60.15.10">
    <property type="entry name" value="Ribonuclease Z/Hydroxyacylglutathione hydrolase-like"/>
    <property type="match status" value="1"/>
</dbReference>
<dbReference type="CDD" id="cd16282">
    <property type="entry name" value="metallo-hydrolase-like_MBL-fold"/>
    <property type="match status" value="1"/>
</dbReference>
<evidence type="ECO:0000313" key="6">
    <source>
        <dbReference type="EMBL" id="KAK3202448.1"/>
    </source>
</evidence>
<dbReference type="InterPro" id="IPR050855">
    <property type="entry name" value="NDM-1-like"/>
</dbReference>
<feature type="disulfide bond" evidence="2">
    <location>
        <begin position="178"/>
        <end position="192"/>
    </location>
</feature>
<dbReference type="Gene3D" id="3.30.60.10">
    <property type="entry name" value="Endochitinase-like"/>
    <property type="match status" value="2"/>
</dbReference>
<feature type="region of interest" description="Disordered" evidence="3">
    <location>
        <begin position="373"/>
        <end position="403"/>
    </location>
</feature>
<reference evidence="6 7" key="1">
    <citation type="submission" date="2021-02" db="EMBL/GenBank/DDBJ databases">
        <title>Genome assembly of Pseudopithomyces chartarum.</title>
        <authorList>
            <person name="Jauregui R."/>
            <person name="Singh J."/>
            <person name="Voisey C."/>
        </authorList>
    </citation>
    <scope>NUCLEOTIDE SEQUENCE [LARGE SCALE GENOMIC DNA]</scope>
    <source>
        <strain evidence="6 7">AGR01</strain>
    </source>
</reference>
<feature type="region of interest" description="Disordered" evidence="3">
    <location>
        <begin position="499"/>
        <end position="591"/>
    </location>
</feature>
<dbReference type="EMBL" id="WVTA01000014">
    <property type="protein sequence ID" value="KAK3202448.1"/>
    <property type="molecule type" value="Genomic_DNA"/>
</dbReference>
<dbReference type="PROSITE" id="PS50941">
    <property type="entry name" value="CHIT_BIND_I_2"/>
    <property type="match status" value="2"/>
</dbReference>
<feature type="compositionally biased region" description="Basic and acidic residues" evidence="3">
    <location>
        <begin position="719"/>
        <end position="728"/>
    </location>
</feature>
<feature type="domain" description="Chitin-binding type-1" evidence="5">
    <location>
        <begin position="70"/>
        <end position="116"/>
    </location>
</feature>
<feature type="signal peptide" evidence="4">
    <location>
        <begin position="1"/>
        <end position="20"/>
    </location>
</feature>
<sequence length="1295" mass="137096">MHTSFLWAFAVLSSLQVSQAAPSRVAVSKTGLCGPNAYCGQGCQSAFGTCKGYAVAPVTPSKPSPKVSKDGSCGGKKGYTCMKSSFGNCCSKYGWCGSTSAYCGTGCDSGYGKCSGSFGSKPASSSSTSCTSRPTSTKVSKSARPTSAIRVSTNGRCGNAYGASPGGMTCAGSKWGNCCSKYAYCGSAKDYCGSGCQPGFGNCNAVQPNSVRPKPTPLSSSIRPKTTSPSSSIRPKTTSCSSVRIRTTSSSSSCSSSVVSTRKSSSSSSALSTSSSSSISAPTTSSSSVNVPSTTSSSTDVSIPSSSLVETPASSSSSVEILPTSTASQELPSSRISSDVLTTSSVDTSSSIIETPTSSIVETPTSLAYETHTSSAIETPNSSVDTSSSIVETPTSSIVETPTSSIVETPTSSAIEGPTSTVIETPASSVIETPASSVIETPASSVIETPASSVDISSSIIETPTSSIVETPTSLAYETHTIETPNSSVDTSSSIIETPTSSIVETPASSSIETPTSSIVETPTSSVDASSSEIPTSTSDVSASITPSPTSTDSPSVTPETSSLVPSTSSDLPTSTAPVVTPTSRPAVSCGMSGRRKVSVTQFQSLRYIGTTPITLARWASYCRAPTCLGFAKLDNTIYLYRVPLSEAVANAEEIENGDAMPEIYTFYDSTCDFAALDAAAIANFSSFEDKRENCTSSTMDRIKNAFANVTKNFQERVPKDGKRHDTQISHTSGSGRLAWPPSLIQPPHILGEVKDISARQYPRDIGRSFELGGHIYYIFGDTFCFNSANEFVGVTNNTIALIPSLNDPTRSQYLHHEAKVPEFVPHLSEEKTFCDEPENREENKRIVTWSFGGVIEIPGSAGREGWLICDPVETHGGNAVRQNGVGIAKARVTGQDGNIECERVGEYPLFPGDGPIWGNMSNISAPDGWTYLLSGKGLDNYMARIRTDADFTERENYEFLKKTGKWERTYTEPHGPFGELAHDVLCGQGQGAIIHVPDFAPYGKEYLWIGCEKFMTSQLCVGAASKPEGPWETLALGVATYSIVSGDSALLFDAGLTPAHAEYMVAHVRSLGAKTITTVYSHYHSDHIAGASSLSGTKIIAHEKTKQKLVEVASDLENPDEDEGPSINVVFPTKTYEDTMALQIGDLRAELHNFNIHTADSTLLFFPDTGLLFAGDMLEDTVTYISEPENLTTHLRELERLKQLPITKILPAHGSPERIEAGGFDTSFIEATITYLRALQEPVGVPIVWKQRLGEVVKADLDAGRLVYCEAYEGVHEENVESIKELRAGTMISS</sequence>
<feature type="chain" id="PRO_5043006661" description="Chitin-binding type-1 domain-containing protein" evidence="4">
    <location>
        <begin position="21"/>
        <end position="1295"/>
    </location>
</feature>
<dbReference type="GO" id="GO:0008061">
    <property type="term" value="F:chitin binding"/>
    <property type="evidence" value="ECO:0007669"/>
    <property type="project" value="UniProtKB-UniRule"/>
</dbReference>
<dbReference type="SUPFAM" id="SSF56281">
    <property type="entry name" value="Metallo-hydrolase/oxidoreductase"/>
    <property type="match status" value="1"/>
</dbReference>
<dbReference type="PANTHER" id="PTHR42951">
    <property type="entry name" value="METALLO-BETA-LACTAMASE DOMAIN-CONTAINING"/>
    <property type="match status" value="1"/>
</dbReference>
<dbReference type="SMART" id="SM00849">
    <property type="entry name" value="Lactamase_B"/>
    <property type="match status" value="1"/>
</dbReference>
<feature type="region of interest" description="Disordered" evidence="3">
    <location>
        <begin position="122"/>
        <end position="147"/>
    </location>
</feature>
<dbReference type="SUPFAM" id="SSF57016">
    <property type="entry name" value="Plant lectins/antimicrobial peptides"/>
    <property type="match status" value="2"/>
</dbReference>
<keyword evidence="4" id="KW-0732">Signal</keyword>
<dbReference type="InterPro" id="IPR036861">
    <property type="entry name" value="Endochitinase-like_sf"/>
</dbReference>
<dbReference type="InterPro" id="IPR001279">
    <property type="entry name" value="Metallo-B-lactamas"/>
</dbReference>
<evidence type="ECO:0000256" key="2">
    <source>
        <dbReference type="PROSITE-ProRule" id="PRU00261"/>
    </source>
</evidence>
<dbReference type="InterPro" id="IPR036866">
    <property type="entry name" value="RibonucZ/Hydroxyglut_hydro"/>
</dbReference>
<dbReference type="InterPro" id="IPR001002">
    <property type="entry name" value="Chitin-bd_1"/>
</dbReference>
<feature type="region of interest" description="Disordered" evidence="3">
    <location>
        <begin position="719"/>
        <end position="738"/>
    </location>
</feature>
<feature type="compositionally biased region" description="Low complexity" evidence="3">
    <location>
        <begin position="237"/>
        <end position="307"/>
    </location>
</feature>
<feature type="disulfide bond" evidence="2">
    <location>
        <begin position="89"/>
        <end position="103"/>
    </location>
</feature>
<feature type="region of interest" description="Disordered" evidence="3">
    <location>
        <begin position="210"/>
        <end position="347"/>
    </location>
</feature>
<feature type="compositionally biased region" description="Low complexity" evidence="3">
    <location>
        <begin position="573"/>
        <end position="589"/>
    </location>
</feature>
<gene>
    <name evidence="6" type="ORF">GRF29_161g1262044</name>
</gene>
<feature type="domain" description="Chitin-binding type-1" evidence="5">
    <location>
        <begin position="154"/>
        <end position="205"/>
    </location>
</feature>
<evidence type="ECO:0000256" key="4">
    <source>
        <dbReference type="SAM" id="SignalP"/>
    </source>
</evidence>
<feature type="compositionally biased region" description="Low complexity" evidence="3">
    <location>
        <begin position="122"/>
        <end position="138"/>
    </location>
</feature>
<feature type="compositionally biased region" description="Polar residues" evidence="3">
    <location>
        <begin position="308"/>
        <end position="335"/>
    </location>
</feature>
<keyword evidence="1 2" id="KW-0147">Chitin-binding</keyword>
<evidence type="ECO:0000313" key="7">
    <source>
        <dbReference type="Proteomes" id="UP001280581"/>
    </source>
</evidence>
<dbReference type="CDD" id="cd11618">
    <property type="entry name" value="ChtBD1_1"/>
    <property type="match status" value="2"/>
</dbReference>
<proteinExistence type="predicted"/>